<name>A0A1I1L260_9ACTN</name>
<keyword evidence="1" id="KW-0238">DNA-binding</keyword>
<dbReference type="Proteomes" id="UP000198832">
    <property type="component" value="Unassembled WGS sequence"/>
</dbReference>
<sequence length="219" mass="23085">MTQMKVALIGDLVASREAGERAKVHARLAAALDRVNTDVPAAVPLRVTVGDEYQGVYDHLGPALQATLRLRLALLPHVDARHGVGRGSITVLSEQPRVEDGPAWWSARQAIESVETEERRAALRGLRTAYAAAEDTRQDTGDAGGPDPAAVNAALTLRDQLLHGVGPESLSVLAGMLAGMTQKDIAAELGVTASAVSQRVRRDGLGALVRADELLGGLR</sequence>
<dbReference type="EMBL" id="FOLB01000009">
    <property type="protein sequence ID" value="SFC67071.1"/>
    <property type="molecule type" value="Genomic_DNA"/>
</dbReference>
<reference evidence="1 2" key="1">
    <citation type="submission" date="2016-10" db="EMBL/GenBank/DDBJ databases">
        <authorList>
            <person name="de Groot N.N."/>
        </authorList>
    </citation>
    <scope>NUCLEOTIDE SEQUENCE [LARGE SCALE GENOMIC DNA]</scope>
    <source>
        <strain evidence="1 2">CGMCC 1.7056</strain>
    </source>
</reference>
<gene>
    <name evidence="1" type="ORF">SAMN04487968_109108</name>
</gene>
<protein>
    <submittedName>
        <fullName evidence="1">Winged helix-turn-helix DNA-binding</fullName>
    </submittedName>
</protein>
<dbReference type="STRING" id="574651.SAMN04487968_109108"/>
<evidence type="ECO:0000313" key="2">
    <source>
        <dbReference type="Proteomes" id="UP000198832"/>
    </source>
</evidence>
<dbReference type="InterPro" id="IPR032580">
    <property type="entry name" value="SatD"/>
</dbReference>
<organism evidence="1 2">
    <name type="scientific">Nocardioides terrae</name>
    <dbReference type="NCBI Taxonomy" id="574651"/>
    <lineage>
        <taxon>Bacteria</taxon>
        <taxon>Bacillati</taxon>
        <taxon>Actinomycetota</taxon>
        <taxon>Actinomycetes</taxon>
        <taxon>Propionibacteriales</taxon>
        <taxon>Nocardioidaceae</taxon>
        <taxon>Nocardioides</taxon>
    </lineage>
</organism>
<dbReference type="Pfam" id="PF16264">
    <property type="entry name" value="SatD"/>
    <property type="match status" value="1"/>
</dbReference>
<keyword evidence="2" id="KW-1185">Reference proteome</keyword>
<dbReference type="OrthoDB" id="4711815at2"/>
<dbReference type="RefSeq" id="WP_091124520.1">
    <property type="nucleotide sequence ID" value="NZ_FOLB01000009.1"/>
</dbReference>
<accession>A0A1I1L260</accession>
<dbReference type="GO" id="GO:0003677">
    <property type="term" value="F:DNA binding"/>
    <property type="evidence" value="ECO:0007669"/>
    <property type="project" value="UniProtKB-KW"/>
</dbReference>
<evidence type="ECO:0000313" key="1">
    <source>
        <dbReference type="EMBL" id="SFC67071.1"/>
    </source>
</evidence>
<dbReference type="AlphaFoldDB" id="A0A1I1L260"/>
<proteinExistence type="predicted"/>